<dbReference type="RefSeq" id="XP_060284430.1">
    <property type="nucleotide sequence ID" value="XM_060427718.1"/>
</dbReference>
<dbReference type="AlphaFoldDB" id="A0AAJ0C3W1"/>
<keyword evidence="2" id="KW-1185">Reference proteome</keyword>
<dbReference type="Pfam" id="PF07081">
    <property type="entry name" value="DUF1349"/>
    <property type="match status" value="1"/>
</dbReference>
<dbReference type="Gene3D" id="2.60.120.200">
    <property type="match status" value="1"/>
</dbReference>
<dbReference type="Proteomes" id="UP001244011">
    <property type="component" value="Unassembled WGS sequence"/>
</dbReference>
<accession>A0AAJ0C3W1</accession>
<evidence type="ECO:0000313" key="1">
    <source>
        <dbReference type="EMBL" id="KAK1768217.1"/>
    </source>
</evidence>
<reference evidence="1" key="1">
    <citation type="submission" date="2023-06" db="EMBL/GenBank/DDBJ databases">
        <title>Genome-scale phylogeny and comparative genomics of the fungal order Sordariales.</title>
        <authorList>
            <consortium name="Lawrence Berkeley National Laboratory"/>
            <person name="Hensen N."/>
            <person name="Bonometti L."/>
            <person name="Westerberg I."/>
            <person name="Brannstrom I.O."/>
            <person name="Guillou S."/>
            <person name="Cros-Aarteil S."/>
            <person name="Calhoun S."/>
            <person name="Haridas S."/>
            <person name="Kuo A."/>
            <person name="Mondo S."/>
            <person name="Pangilinan J."/>
            <person name="Riley R."/>
            <person name="Labutti K."/>
            <person name="Andreopoulos B."/>
            <person name="Lipzen A."/>
            <person name="Chen C."/>
            <person name="Yanf M."/>
            <person name="Daum C."/>
            <person name="Ng V."/>
            <person name="Clum A."/>
            <person name="Steindorff A."/>
            <person name="Ohm R."/>
            <person name="Martin F."/>
            <person name="Silar P."/>
            <person name="Natvig D."/>
            <person name="Lalanne C."/>
            <person name="Gautier V."/>
            <person name="Ament-Velasquez S.L."/>
            <person name="Kruys A."/>
            <person name="Hutchinson M.I."/>
            <person name="Powell A.J."/>
            <person name="Barry K."/>
            <person name="Miller A.N."/>
            <person name="Grigoriev I.V."/>
            <person name="Debuchy R."/>
            <person name="Gladieux P."/>
            <person name="Thoren M.H."/>
            <person name="Johannesson H."/>
        </authorList>
    </citation>
    <scope>NUCLEOTIDE SEQUENCE</scope>
    <source>
        <strain evidence="1">8032-3</strain>
    </source>
</reference>
<gene>
    <name evidence="1" type="ORF">QBC33DRAFT_536564</name>
</gene>
<proteinExistence type="predicted"/>
<dbReference type="InterPro" id="IPR009784">
    <property type="entry name" value="DUF1349"/>
</dbReference>
<organism evidence="1 2">
    <name type="scientific">Phialemonium atrogriseum</name>
    <dbReference type="NCBI Taxonomy" id="1093897"/>
    <lineage>
        <taxon>Eukaryota</taxon>
        <taxon>Fungi</taxon>
        <taxon>Dikarya</taxon>
        <taxon>Ascomycota</taxon>
        <taxon>Pezizomycotina</taxon>
        <taxon>Sordariomycetes</taxon>
        <taxon>Sordariomycetidae</taxon>
        <taxon>Cephalothecales</taxon>
        <taxon>Cephalothecaceae</taxon>
        <taxon>Phialemonium</taxon>
    </lineage>
</organism>
<name>A0AAJ0C3W1_9PEZI</name>
<protein>
    <submittedName>
        <fullName evidence="1">Uncharacterized protein</fullName>
    </submittedName>
</protein>
<dbReference type="PANTHER" id="PTHR35332">
    <property type="entry name" value="REGULATION OF ENOLASE PROTEIN 1"/>
    <property type="match status" value="1"/>
</dbReference>
<comment type="caution">
    <text evidence="1">The sequence shown here is derived from an EMBL/GenBank/DDBJ whole genome shotgun (WGS) entry which is preliminary data.</text>
</comment>
<dbReference type="EMBL" id="MU839006">
    <property type="protein sequence ID" value="KAK1768217.1"/>
    <property type="molecule type" value="Genomic_DNA"/>
</dbReference>
<sequence length="206" mass="22097">MTIISISAAPGSDIWRKPPQTNIFNAPTNTPSSPSRAIGPLPSFVSARLSFSFAWSVQYDQAGLLLSLRKKGSSDTAAPPTKWIKTGVEFYDGTPRLSTVACDAWADWSVGPLEPDASGETEWTTVSVERAGDHHGASLWVYRVLADGTKVPLREVCWVYGGGTGADAPAEWEVSVEAFAARPAPDAAAGELVAKVKDFEVKWDDE</sequence>
<dbReference type="GeneID" id="85310905"/>
<evidence type="ECO:0000313" key="2">
    <source>
        <dbReference type="Proteomes" id="UP001244011"/>
    </source>
</evidence>
<dbReference type="PANTHER" id="PTHR35332:SF2">
    <property type="entry name" value="REGULATION OF ENOLASE PROTEIN 1"/>
    <property type="match status" value="1"/>
</dbReference>